<dbReference type="OrthoDB" id="9784at2157"/>
<dbReference type="PROSITE" id="PS50983">
    <property type="entry name" value="FE_B12_PBP"/>
    <property type="match status" value="1"/>
</dbReference>
<dbReference type="EMBL" id="AOLN01000004">
    <property type="protein sequence ID" value="ELZ98140.1"/>
    <property type="molecule type" value="Genomic_DNA"/>
</dbReference>
<organism evidence="2 3">
    <name type="scientific">Haloferax mucosum ATCC BAA-1512</name>
    <dbReference type="NCBI Taxonomy" id="662479"/>
    <lineage>
        <taxon>Archaea</taxon>
        <taxon>Methanobacteriati</taxon>
        <taxon>Methanobacteriota</taxon>
        <taxon>Stenosarchaea group</taxon>
        <taxon>Halobacteria</taxon>
        <taxon>Halobacteriales</taxon>
        <taxon>Haloferacaceae</taxon>
        <taxon>Haloferax</taxon>
    </lineage>
</organism>
<feature type="domain" description="Fe/B12 periplasmic-binding" evidence="1">
    <location>
        <begin position="2"/>
        <end position="286"/>
    </location>
</feature>
<gene>
    <name evidence="2" type="ORF">C440_02793</name>
</gene>
<evidence type="ECO:0000259" key="1">
    <source>
        <dbReference type="PROSITE" id="PS50983"/>
    </source>
</evidence>
<dbReference type="InterPro" id="IPR051030">
    <property type="entry name" value="Vitamin_B12-ABC_binding"/>
</dbReference>
<sequence length="305" mass="33239">MRVVSLLPSATELLTALGVDPVGISHSCDYPPHVTDRPVLTSTDIDYEDQSSSDIDDQMQSVQGAVYDLDGDELESLDPDIVVTQATCDICAVDSSAVFETVESRSLDTDVLALDPHSFEDVLDDIVAVGAAVDKRAEAEALRVDAADRVADIRSRGGRLDRSERPRTAVLDWTDPLIRGGHWVRDMVRLAGGDESFQPEGASAPIRWETLLEYDPERLVVAPCGFDVERALEAVSELSHHPMWDDIAAVQSGHVYAVDGNALVNRPGPRLVDSLAVFADCIHPDSSSGEHDQWFERVEAPLNAR</sequence>
<dbReference type="SUPFAM" id="SSF53807">
    <property type="entry name" value="Helical backbone' metal receptor"/>
    <property type="match status" value="1"/>
</dbReference>
<comment type="caution">
    <text evidence="2">The sequence shown here is derived from an EMBL/GenBank/DDBJ whole genome shotgun (WGS) entry which is preliminary data.</text>
</comment>
<evidence type="ECO:0000313" key="2">
    <source>
        <dbReference type="EMBL" id="ELZ98140.1"/>
    </source>
</evidence>
<dbReference type="PANTHER" id="PTHR42860:SF1">
    <property type="entry name" value="VITAMIN B12-BINDING PROTEIN"/>
    <property type="match status" value="1"/>
</dbReference>
<dbReference type="PATRIC" id="fig|662479.7.peg.575"/>
<reference evidence="2 3" key="1">
    <citation type="journal article" date="2014" name="PLoS Genet.">
        <title>Phylogenetically driven sequencing of extremely halophilic archaea reveals strategies for static and dynamic osmo-response.</title>
        <authorList>
            <person name="Becker E.A."/>
            <person name="Seitzer P.M."/>
            <person name="Tritt A."/>
            <person name="Larsen D."/>
            <person name="Krusor M."/>
            <person name="Yao A.I."/>
            <person name="Wu D."/>
            <person name="Madern D."/>
            <person name="Eisen J.A."/>
            <person name="Darling A.E."/>
            <person name="Facciotti M.T."/>
        </authorList>
    </citation>
    <scope>NUCLEOTIDE SEQUENCE [LARGE SCALE GENOMIC DNA]</scope>
    <source>
        <strain evidence="2 3">ATCC BAA-1512</strain>
    </source>
</reference>
<dbReference type="AlphaFoldDB" id="M0IN43"/>
<dbReference type="Gene3D" id="3.40.50.1980">
    <property type="entry name" value="Nitrogenase molybdenum iron protein domain"/>
    <property type="match status" value="2"/>
</dbReference>
<keyword evidence="3" id="KW-1185">Reference proteome</keyword>
<accession>M0IN43</accession>
<protein>
    <submittedName>
        <fullName evidence="2">Fe3+-hydroxamate ABC transporter substrate-binding protein</fullName>
    </submittedName>
</protein>
<proteinExistence type="predicted"/>
<dbReference type="Proteomes" id="UP000011550">
    <property type="component" value="Unassembled WGS sequence"/>
</dbReference>
<dbReference type="RefSeq" id="WP_008318035.1">
    <property type="nucleotide sequence ID" value="NZ_AOLN01000004.1"/>
</dbReference>
<dbReference type="STRING" id="662479.C440_02793"/>
<name>M0IN43_9EURY</name>
<dbReference type="Pfam" id="PF01497">
    <property type="entry name" value="Peripla_BP_2"/>
    <property type="match status" value="1"/>
</dbReference>
<dbReference type="InterPro" id="IPR002491">
    <property type="entry name" value="ABC_transptr_periplasmic_BD"/>
</dbReference>
<dbReference type="PANTHER" id="PTHR42860">
    <property type="entry name" value="VITAMIN B12-BINDING PROTEIN"/>
    <property type="match status" value="1"/>
</dbReference>
<evidence type="ECO:0000313" key="3">
    <source>
        <dbReference type="Proteomes" id="UP000011550"/>
    </source>
</evidence>